<comment type="caution">
    <text evidence="1">The sequence shown here is derived from an EMBL/GenBank/DDBJ whole genome shotgun (WGS) entry which is preliminary data.</text>
</comment>
<keyword evidence="2" id="KW-1185">Reference proteome</keyword>
<reference evidence="1" key="1">
    <citation type="submission" date="2022-04" db="EMBL/GenBank/DDBJ databases">
        <title>Jade perch genome.</title>
        <authorList>
            <person name="Chao B."/>
        </authorList>
    </citation>
    <scope>NUCLEOTIDE SEQUENCE</scope>
    <source>
        <strain evidence="1">CB-2022</strain>
    </source>
</reference>
<proteinExistence type="predicted"/>
<dbReference type="EMBL" id="CM041546">
    <property type="protein sequence ID" value="KAI3360380.1"/>
    <property type="molecule type" value="Genomic_DNA"/>
</dbReference>
<evidence type="ECO:0000313" key="1">
    <source>
        <dbReference type="EMBL" id="KAI3360380.1"/>
    </source>
</evidence>
<dbReference type="Proteomes" id="UP000831701">
    <property type="component" value="Chromosome 16"/>
</dbReference>
<name>A0ACB8VXD6_9TELE</name>
<accession>A0ACB8VXD6</accession>
<organism evidence="1 2">
    <name type="scientific">Scortum barcoo</name>
    <name type="common">barcoo grunter</name>
    <dbReference type="NCBI Taxonomy" id="214431"/>
    <lineage>
        <taxon>Eukaryota</taxon>
        <taxon>Metazoa</taxon>
        <taxon>Chordata</taxon>
        <taxon>Craniata</taxon>
        <taxon>Vertebrata</taxon>
        <taxon>Euteleostomi</taxon>
        <taxon>Actinopterygii</taxon>
        <taxon>Neopterygii</taxon>
        <taxon>Teleostei</taxon>
        <taxon>Neoteleostei</taxon>
        <taxon>Acanthomorphata</taxon>
        <taxon>Eupercaria</taxon>
        <taxon>Centrarchiformes</taxon>
        <taxon>Terapontoidei</taxon>
        <taxon>Terapontidae</taxon>
        <taxon>Scortum</taxon>
    </lineage>
</organism>
<sequence length="199" mass="22250">MRAAGAHYESDPPLQATPPTPLPPIPHNPVDVQPPALDQQPSAEGVDRLAAVREVWKRSSDNLELRQQEELWQLLWEFKDIFALTEEEVGLTHLVQHEIDTGGARPIKTRPRRLPLAHQAAADSAIDEMLKAGIIEPSGIIELTMVNKKKSTKMRFCVDYRPLNSVTKKDSYPLPRIDESLDLVSGSSWFSSLDLRSGD</sequence>
<protein>
    <submittedName>
        <fullName evidence="1">Uncharacterized protein</fullName>
    </submittedName>
</protein>
<evidence type="ECO:0000313" key="2">
    <source>
        <dbReference type="Proteomes" id="UP000831701"/>
    </source>
</evidence>
<gene>
    <name evidence="1" type="ORF">L3Q82_002248</name>
</gene>